<dbReference type="Pfam" id="PF02635">
    <property type="entry name" value="DsrE"/>
    <property type="match status" value="1"/>
</dbReference>
<gene>
    <name evidence="2" type="ORF">E6K78_05070</name>
</gene>
<feature type="signal peptide" evidence="1">
    <location>
        <begin position="1"/>
        <end position="20"/>
    </location>
</feature>
<evidence type="ECO:0000313" key="3">
    <source>
        <dbReference type="Proteomes" id="UP000316609"/>
    </source>
</evidence>
<evidence type="ECO:0000256" key="1">
    <source>
        <dbReference type="SAM" id="SignalP"/>
    </source>
</evidence>
<organism evidence="2 3">
    <name type="scientific">Eiseniibacteriota bacterium</name>
    <dbReference type="NCBI Taxonomy" id="2212470"/>
    <lineage>
        <taxon>Bacteria</taxon>
        <taxon>Candidatus Eiseniibacteriota</taxon>
    </lineage>
</organism>
<dbReference type="InterPro" id="IPR003787">
    <property type="entry name" value="Sulphur_relay_DsrE/F-like"/>
</dbReference>
<dbReference type="Proteomes" id="UP000316609">
    <property type="component" value="Unassembled WGS sequence"/>
</dbReference>
<comment type="caution">
    <text evidence="2">The sequence shown here is derived from an EMBL/GenBank/DDBJ whole genome shotgun (WGS) entry which is preliminary data.</text>
</comment>
<dbReference type="SUPFAM" id="SSF75169">
    <property type="entry name" value="DsrEFH-like"/>
    <property type="match status" value="1"/>
</dbReference>
<dbReference type="AlphaFoldDB" id="A0A538TUV9"/>
<name>A0A538TUV9_UNCEI</name>
<dbReference type="PANTHER" id="PTHR37691:SF1">
    <property type="entry name" value="BLR3518 PROTEIN"/>
    <property type="match status" value="1"/>
</dbReference>
<feature type="chain" id="PRO_5021719542" evidence="1">
    <location>
        <begin position="21"/>
        <end position="181"/>
    </location>
</feature>
<proteinExistence type="predicted"/>
<sequence length="181" mass="18920">MKVGIVVAVLLSASAEGAAAAGWMAPVAPVIPGADGYVAIPHAAVMPQKTRIYRAVFNATLAADRPTEIVPALNMAGSELNVLAGAGVLPRHARFAVVFHGAAIDAILDDAHYKARHGVHNPNLKVIADLKRAGVQLFVCGQNLAFANIDPTTLTPDVTVALDALIVLMTFQENGYALMSY</sequence>
<dbReference type="PANTHER" id="PTHR37691">
    <property type="entry name" value="BLR3518 PROTEIN"/>
    <property type="match status" value="1"/>
</dbReference>
<dbReference type="Gene3D" id="3.40.1260.10">
    <property type="entry name" value="DsrEFH-like"/>
    <property type="match status" value="1"/>
</dbReference>
<dbReference type="InterPro" id="IPR027396">
    <property type="entry name" value="DsrEFH-like"/>
</dbReference>
<accession>A0A538TUV9</accession>
<reference evidence="2 3" key="1">
    <citation type="journal article" date="2019" name="Nat. Microbiol.">
        <title>Mediterranean grassland soil C-N compound turnover is dependent on rainfall and depth, and is mediated by genomically divergent microorganisms.</title>
        <authorList>
            <person name="Diamond S."/>
            <person name="Andeer P.F."/>
            <person name="Li Z."/>
            <person name="Crits-Christoph A."/>
            <person name="Burstein D."/>
            <person name="Anantharaman K."/>
            <person name="Lane K.R."/>
            <person name="Thomas B.C."/>
            <person name="Pan C."/>
            <person name="Northen T.R."/>
            <person name="Banfield J.F."/>
        </authorList>
    </citation>
    <scope>NUCLEOTIDE SEQUENCE [LARGE SCALE GENOMIC DNA]</scope>
    <source>
        <strain evidence="2">WS_8</strain>
    </source>
</reference>
<keyword evidence="1" id="KW-0732">Signal</keyword>
<protein>
    <submittedName>
        <fullName evidence="2">Sulfur reduction protein DsrE</fullName>
    </submittedName>
</protein>
<evidence type="ECO:0000313" key="2">
    <source>
        <dbReference type="EMBL" id="TMQ67417.1"/>
    </source>
</evidence>
<dbReference type="EMBL" id="VBOY01000040">
    <property type="protein sequence ID" value="TMQ67417.1"/>
    <property type="molecule type" value="Genomic_DNA"/>
</dbReference>